<dbReference type="PROSITE" id="PS50011">
    <property type="entry name" value="PROTEIN_KINASE_DOM"/>
    <property type="match status" value="1"/>
</dbReference>
<name>A0A4Q2D6F5_9AGAR</name>
<evidence type="ECO:0000313" key="2">
    <source>
        <dbReference type="EMBL" id="RXW13984.1"/>
    </source>
</evidence>
<dbReference type="Proteomes" id="UP000290288">
    <property type="component" value="Unassembled WGS sequence"/>
</dbReference>
<comment type="caution">
    <text evidence="2">The sequence shown here is derived from an EMBL/GenBank/DDBJ whole genome shotgun (WGS) entry which is preliminary data.</text>
</comment>
<proteinExistence type="predicted"/>
<sequence length="108" mass="11946">MAFFTGREDIAGIPSIVTDFVKFGCLEYTEAKDFGARLNIVQQLGNGPTLHSFARPVHGDLKPDHFRITEYGVVQIIDPSLARYETNEHTGLTTLILPFVAPELPSLT</sequence>
<protein>
    <recommendedName>
        <fullName evidence="1">Protein kinase domain-containing protein</fullName>
    </recommendedName>
</protein>
<accession>A0A4Q2D6F5</accession>
<dbReference type="OrthoDB" id="346907at2759"/>
<dbReference type="EMBL" id="SDEE01000789">
    <property type="protein sequence ID" value="RXW13984.1"/>
    <property type="molecule type" value="Genomic_DNA"/>
</dbReference>
<evidence type="ECO:0000259" key="1">
    <source>
        <dbReference type="PROSITE" id="PS50011"/>
    </source>
</evidence>
<reference evidence="2 3" key="1">
    <citation type="submission" date="2019-01" db="EMBL/GenBank/DDBJ databases">
        <title>Draft genome sequence of Psathyrella aberdarensis IHI B618.</title>
        <authorList>
            <person name="Buettner E."/>
            <person name="Kellner H."/>
        </authorList>
    </citation>
    <scope>NUCLEOTIDE SEQUENCE [LARGE SCALE GENOMIC DNA]</scope>
    <source>
        <strain evidence="2 3">IHI B618</strain>
    </source>
</reference>
<dbReference type="GO" id="GO:0005524">
    <property type="term" value="F:ATP binding"/>
    <property type="evidence" value="ECO:0007669"/>
    <property type="project" value="InterPro"/>
</dbReference>
<dbReference type="InterPro" id="IPR000719">
    <property type="entry name" value="Prot_kinase_dom"/>
</dbReference>
<dbReference type="AlphaFoldDB" id="A0A4Q2D6F5"/>
<organism evidence="2 3">
    <name type="scientific">Candolleomyces aberdarensis</name>
    <dbReference type="NCBI Taxonomy" id="2316362"/>
    <lineage>
        <taxon>Eukaryota</taxon>
        <taxon>Fungi</taxon>
        <taxon>Dikarya</taxon>
        <taxon>Basidiomycota</taxon>
        <taxon>Agaricomycotina</taxon>
        <taxon>Agaricomycetes</taxon>
        <taxon>Agaricomycetidae</taxon>
        <taxon>Agaricales</taxon>
        <taxon>Agaricineae</taxon>
        <taxon>Psathyrellaceae</taxon>
        <taxon>Candolleomyces</taxon>
    </lineage>
</organism>
<keyword evidence="3" id="KW-1185">Reference proteome</keyword>
<gene>
    <name evidence="2" type="ORF">EST38_g11874</name>
</gene>
<dbReference type="SUPFAM" id="SSF56112">
    <property type="entry name" value="Protein kinase-like (PK-like)"/>
    <property type="match status" value="1"/>
</dbReference>
<feature type="domain" description="Protein kinase" evidence="1">
    <location>
        <begin position="1"/>
        <end position="108"/>
    </location>
</feature>
<dbReference type="Gene3D" id="1.10.510.10">
    <property type="entry name" value="Transferase(Phosphotransferase) domain 1"/>
    <property type="match status" value="1"/>
</dbReference>
<dbReference type="GO" id="GO:0004672">
    <property type="term" value="F:protein kinase activity"/>
    <property type="evidence" value="ECO:0007669"/>
    <property type="project" value="InterPro"/>
</dbReference>
<dbReference type="InterPro" id="IPR011009">
    <property type="entry name" value="Kinase-like_dom_sf"/>
</dbReference>
<evidence type="ECO:0000313" key="3">
    <source>
        <dbReference type="Proteomes" id="UP000290288"/>
    </source>
</evidence>